<evidence type="ECO:0000313" key="2">
    <source>
        <dbReference type="EMBL" id="MFD0984813.1"/>
    </source>
</evidence>
<keyword evidence="1" id="KW-1133">Transmembrane helix</keyword>
<protein>
    <recommendedName>
        <fullName evidence="4">DoxX family protein</fullName>
    </recommendedName>
</protein>
<proteinExistence type="predicted"/>
<evidence type="ECO:0008006" key="4">
    <source>
        <dbReference type="Google" id="ProtNLM"/>
    </source>
</evidence>
<dbReference type="Proteomes" id="UP001597051">
    <property type="component" value="Unassembled WGS sequence"/>
</dbReference>
<dbReference type="RefSeq" id="WP_379756928.1">
    <property type="nucleotide sequence ID" value="NZ_JBHSYB010000026.1"/>
</dbReference>
<evidence type="ECO:0000313" key="3">
    <source>
        <dbReference type="Proteomes" id="UP001597051"/>
    </source>
</evidence>
<gene>
    <name evidence="2" type="ORF">ACFQ0S_10035</name>
</gene>
<dbReference type="EMBL" id="JBHTIZ010000025">
    <property type="protein sequence ID" value="MFD0984813.1"/>
    <property type="molecule type" value="Genomic_DNA"/>
</dbReference>
<feature type="transmembrane region" description="Helical" evidence="1">
    <location>
        <begin position="80"/>
        <end position="102"/>
    </location>
</feature>
<comment type="caution">
    <text evidence="2">The sequence shown here is derived from an EMBL/GenBank/DDBJ whole genome shotgun (WGS) entry which is preliminary data.</text>
</comment>
<feature type="transmembrane region" description="Helical" evidence="1">
    <location>
        <begin position="109"/>
        <end position="127"/>
    </location>
</feature>
<accession>A0ABW3J4Z3</accession>
<keyword evidence="1" id="KW-0472">Membrane</keyword>
<keyword evidence="3" id="KW-1185">Reference proteome</keyword>
<feature type="transmembrane region" description="Helical" evidence="1">
    <location>
        <begin position="133"/>
        <end position="149"/>
    </location>
</feature>
<feature type="transmembrane region" description="Helical" evidence="1">
    <location>
        <begin position="169"/>
        <end position="186"/>
    </location>
</feature>
<sequence>MLDQNRWQPWEYQYYLIILFLLLYRNNQKQFFNYFIFLLAIIYINSGLHKISGGFLFEVWESMILKSFFGFSTTQIQSLWIHYSGLSLGIIEVLSGIGLLFYKSQKQAAITLIVMHIFILLLISPTGLNYNSIVWPWNIAMILFLYVIFIKNNDNQIVFLNLLKGYNKVIFFLIGVAPIFNFFGYWDDYLSFNLYSGNSKRLEICFPKNSNIPEYQKFLSKKSRFCKSCAVLKGNDWALKEMNVVLYPENRLFIGIIKKWKQKNPQINTTFYSYKYPYRTKDIKIYQ</sequence>
<feature type="transmembrane region" description="Helical" evidence="1">
    <location>
        <begin position="12"/>
        <end position="27"/>
    </location>
</feature>
<organism evidence="2 3">
    <name type="scientific">Flavobacterium myungsuense</name>
    <dbReference type="NCBI Taxonomy" id="651823"/>
    <lineage>
        <taxon>Bacteria</taxon>
        <taxon>Pseudomonadati</taxon>
        <taxon>Bacteroidota</taxon>
        <taxon>Flavobacteriia</taxon>
        <taxon>Flavobacteriales</taxon>
        <taxon>Flavobacteriaceae</taxon>
        <taxon>Flavobacterium</taxon>
    </lineage>
</organism>
<reference evidence="3" key="1">
    <citation type="journal article" date="2019" name="Int. J. Syst. Evol. Microbiol.">
        <title>The Global Catalogue of Microorganisms (GCM) 10K type strain sequencing project: providing services to taxonomists for standard genome sequencing and annotation.</title>
        <authorList>
            <consortium name="The Broad Institute Genomics Platform"/>
            <consortium name="The Broad Institute Genome Sequencing Center for Infectious Disease"/>
            <person name="Wu L."/>
            <person name="Ma J."/>
        </authorList>
    </citation>
    <scope>NUCLEOTIDE SEQUENCE [LARGE SCALE GENOMIC DNA]</scope>
    <source>
        <strain evidence="3">CECT 7649</strain>
    </source>
</reference>
<evidence type="ECO:0000256" key="1">
    <source>
        <dbReference type="SAM" id="Phobius"/>
    </source>
</evidence>
<feature type="transmembrane region" description="Helical" evidence="1">
    <location>
        <begin position="34"/>
        <end position="60"/>
    </location>
</feature>
<name>A0ABW3J4Z3_9FLAO</name>
<keyword evidence="1" id="KW-0812">Transmembrane</keyword>